<dbReference type="EMBL" id="CP003531">
    <property type="protein sequence ID" value="AFK51282.1"/>
    <property type="molecule type" value="Genomic_DNA"/>
</dbReference>
<dbReference type="Proteomes" id="UP000005270">
    <property type="component" value="Chromosome"/>
</dbReference>
<organism evidence="1 2">
    <name type="scientific">Thermogladius calderae (strain DSM 22663 / VKM B-2946 / 1633)</name>
    <dbReference type="NCBI Taxonomy" id="1184251"/>
    <lineage>
        <taxon>Archaea</taxon>
        <taxon>Thermoproteota</taxon>
        <taxon>Thermoprotei</taxon>
        <taxon>Desulfurococcales</taxon>
        <taxon>Desulfurococcaceae</taxon>
        <taxon>Thermogladius</taxon>
    </lineage>
</organism>
<gene>
    <name evidence="1" type="ordered locus">TCELL_0858</name>
</gene>
<dbReference type="AlphaFoldDB" id="I3TEU4"/>
<proteinExistence type="predicted"/>
<keyword evidence="2" id="KW-1185">Reference proteome</keyword>
<dbReference type="GeneID" id="13013175"/>
<reference evidence="1 2" key="1">
    <citation type="journal article" date="2012" name="J. Bacteriol.">
        <title>Complete genome sequence of the hyperthermophilic cellulolytic Crenarchaeon 'Thermogladius cellulolyticus' 1633.</title>
        <authorList>
            <person name="Mardanov A.V."/>
            <person name="Kochetkova T.V."/>
            <person name="Beletsky A.V."/>
            <person name="Bonch-Osmolovskaya E.A."/>
            <person name="Ravin N.V."/>
            <person name="Skryabin K.G."/>
        </authorList>
    </citation>
    <scope>NUCLEOTIDE SEQUENCE [LARGE SCALE GENOMIC DNA]</scope>
    <source>
        <strain evidence="2">DSM 22663 / VKM B-2946 / 1633</strain>
    </source>
</reference>
<evidence type="ECO:0000313" key="1">
    <source>
        <dbReference type="EMBL" id="AFK51282.1"/>
    </source>
</evidence>
<sequence length="122" mass="13631">MSSGLFEEALDVVVLDVDNEDISPIEIYSALSRIAVARKNKRFNLVFLTKLDHVKFYERYRDIILSNISLTLSIKSVRVESCEDALKNLGTLITGVKIPIIVASEKCADLLKGLYNAEVEVV</sequence>
<evidence type="ECO:0000313" key="2">
    <source>
        <dbReference type="Proteomes" id="UP000005270"/>
    </source>
</evidence>
<dbReference type="RefSeq" id="WP_014737532.1">
    <property type="nucleotide sequence ID" value="NC_017954.1"/>
</dbReference>
<accession>I3TEU4</accession>
<protein>
    <submittedName>
        <fullName evidence="1">Uncharacterized protein</fullName>
    </submittedName>
</protein>
<name>I3TEU4_THEC1</name>
<dbReference type="STRING" id="1184251.TCELL_0858"/>
<dbReference type="InParanoid" id="I3TEU4"/>
<dbReference type="eggNOG" id="arCOG07865">
    <property type="taxonomic scope" value="Archaea"/>
</dbReference>
<dbReference type="KEGG" id="thg:TCELL_0858"/>
<dbReference type="HOGENOM" id="CLU_2021617_0_0_2"/>